<proteinExistence type="predicted"/>
<gene>
    <name evidence="2" type="ORF">MTR67_043243</name>
</gene>
<keyword evidence="3" id="KW-1185">Reference proteome</keyword>
<dbReference type="AlphaFoldDB" id="A0AAF0UQY4"/>
<name>A0AAF0UQY4_SOLVR</name>
<dbReference type="Gene3D" id="3.30.420.10">
    <property type="entry name" value="Ribonuclease H-like superfamily/Ribonuclease H"/>
    <property type="match status" value="1"/>
</dbReference>
<dbReference type="EMBL" id="CP133621">
    <property type="protein sequence ID" value="WMV49858.1"/>
    <property type="molecule type" value="Genomic_DNA"/>
</dbReference>
<evidence type="ECO:0000259" key="1">
    <source>
        <dbReference type="PROSITE" id="PS50994"/>
    </source>
</evidence>
<dbReference type="SUPFAM" id="SSF53098">
    <property type="entry name" value="Ribonuclease H-like"/>
    <property type="match status" value="1"/>
</dbReference>
<dbReference type="InterPro" id="IPR012337">
    <property type="entry name" value="RNaseH-like_sf"/>
</dbReference>
<accession>A0AAF0UQY4</accession>
<dbReference type="PANTHER" id="PTHR45835">
    <property type="entry name" value="YALI0A06105P"/>
    <property type="match status" value="1"/>
</dbReference>
<dbReference type="GO" id="GO:0015074">
    <property type="term" value="P:DNA integration"/>
    <property type="evidence" value="ECO:0007669"/>
    <property type="project" value="InterPro"/>
</dbReference>
<organism evidence="2 3">
    <name type="scientific">Solanum verrucosum</name>
    <dbReference type="NCBI Taxonomy" id="315347"/>
    <lineage>
        <taxon>Eukaryota</taxon>
        <taxon>Viridiplantae</taxon>
        <taxon>Streptophyta</taxon>
        <taxon>Embryophyta</taxon>
        <taxon>Tracheophyta</taxon>
        <taxon>Spermatophyta</taxon>
        <taxon>Magnoliopsida</taxon>
        <taxon>eudicotyledons</taxon>
        <taxon>Gunneridae</taxon>
        <taxon>Pentapetalae</taxon>
        <taxon>asterids</taxon>
        <taxon>lamiids</taxon>
        <taxon>Solanales</taxon>
        <taxon>Solanaceae</taxon>
        <taxon>Solanoideae</taxon>
        <taxon>Solaneae</taxon>
        <taxon>Solanum</taxon>
    </lineage>
</organism>
<dbReference type="Proteomes" id="UP001234989">
    <property type="component" value="Chromosome 10"/>
</dbReference>
<evidence type="ECO:0000313" key="2">
    <source>
        <dbReference type="EMBL" id="WMV49858.1"/>
    </source>
</evidence>
<sequence>MICFVTRVPKVDYNIAEDYAKLYINEIVRFHGVPLFIISYRSPQFTSHLWRSFEKGLGTQVKLSTTFHPHMDAQVQCTIQTLEDIVRACMIDFKGSWDDHLPPIELAYNNSYHSNTQMALYEALYGCKCTFLIGWFEVGETALIGPDSVHEAMGTV</sequence>
<protein>
    <recommendedName>
        <fullName evidence="1">Integrase catalytic domain-containing protein</fullName>
    </recommendedName>
</protein>
<dbReference type="InterPro" id="IPR036397">
    <property type="entry name" value="RNaseH_sf"/>
</dbReference>
<reference evidence="2" key="1">
    <citation type="submission" date="2023-08" db="EMBL/GenBank/DDBJ databases">
        <title>A de novo genome assembly of Solanum verrucosum Schlechtendal, a Mexican diploid species geographically isolated from the other diploid A-genome species in potato relatives.</title>
        <authorList>
            <person name="Hosaka K."/>
        </authorList>
    </citation>
    <scope>NUCLEOTIDE SEQUENCE</scope>
    <source>
        <tissue evidence="2">Young leaves</tissue>
    </source>
</reference>
<feature type="domain" description="Integrase catalytic" evidence="1">
    <location>
        <begin position="1"/>
        <end position="128"/>
    </location>
</feature>
<dbReference type="PROSITE" id="PS50994">
    <property type="entry name" value="INTEGRASE"/>
    <property type="match status" value="1"/>
</dbReference>
<dbReference type="InterPro" id="IPR001584">
    <property type="entry name" value="Integrase_cat-core"/>
</dbReference>
<dbReference type="GO" id="GO:0003676">
    <property type="term" value="F:nucleic acid binding"/>
    <property type="evidence" value="ECO:0007669"/>
    <property type="project" value="InterPro"/>
</dbReference>
<dbReference type="PANTHER" id="PTHR45835:SF91">
    <property type="entry name" value="RETROTRANSPOSON, TY3-GYPSY SUBCLASS-LIKE PROTEIN"/>
    <property type="match status" value="1"/>
</dbReference>
<evidence type="ECO:0000313" key="3">
    <source>
        <dbReference type="Proteomes" id="UP001234989"/>
    </source>
</evidence>